<evidence type="ECO:0000256" key="7">
    <source>
        <dbReference type="ARBA" id="ARBA00023237"/>
    </source>
</evidence>
<dbReference type="EMBL" id="DVIU01000266">
    <property type="protein sequence ID" value="HIS37511.1"/>
    <property type="molecule type" value="Genomic_DNA"/>
</dbReference>
<protein>
    <submittedName>
        <fullName evidence="8">Uncharacterized protein</fullName>
    </submittedName>
</protein>
<comment type="caution">
    <text evidence="8">The sequence shown here is derived from an EMBL/GenBank/DDBJ whole genome shotgun (WGS) entry which is preliminary data.</text>
</comment>
<dbReference type="InterPro" id="IPR036709">
    <property type="entry name" value="Autotransporte_beta_dom_sf"/>
</dbReference>
<keyword evidence="6" id="KW-0472">Membrane</keyword>
<keyword evidence="5" id="KW-0732">Signal</keyword>
<evidence type="ECO:0000256" key="1">
    <source>
        <dbReference type="ARBA" id="ARBA00004196"/>
    </source>
</evidence>
<evidence type="ECO:0000256" key="6">
    <source>
        <dbReference type="ARBA" id="ARBA00023136"/>
    </source>
</evidence>
<dbReference type="InterPro" id="IPR011050">
    <property type="entry name" value="Pectin_lyase_fold/virulence"/>
</dbReference>
<organism evidence="8 9">
    <name type="scientific">Candidatus Scatousia excrementigallinarum</name>
    <dbReference type="NCBI Taxonomy" id="2840935"/>
    <lineage>
        <taxon>Bacteria</taxon>
        <taxon>Candidatus Scatousia</taxon>
    </lineage>
</organism>
<evidence type="ECO:0000256" key="5">
    <source>
        <dbReference type="ARBA" id="ARBA00022729"/>
    </source>
</evidence>
<evidence type="ECO:0000256" key="3">
    <source>
        <dbReference type="ARBA" id="ARBA00004613"/>
    </source>
</evidence>
<dbReference type="PANTHER" id="PTHR11319">
    <property type="entry name" value="G PROTEIN-COUPLED RECEPTOR-RELATED"/>
    <property type="match status" value="1"/>
</dbReference>
<dbReference type="GO" id="GO:0009279">
    <property type="term" value="C:cell outer membrane"/>
    <property type="evidence" value="ECO:0007669"/>
    <property type="project" value="UniProtKB-SubCell"/>
</dbReference>
<evidence type="ECO:0000313" key="8">
    <source>
        <dbReference type="EMBL" id="HIS37511.1"/>
    </source>
</evidence>
<dbReference type="InterPro" id="IPR012332">
    <property type="entry name" value="Autotransporter_pectin_lyase_C"/>
</dbReference>
<dbReference type="NCBIfam" id="TIGR01376">
    <property type="entry name" value="POMP_repeat"/>
    <property type="match status" value="2"/>
</dbReference>
<evidence type="ECO:0000256" key="4">
    <source>
        <dbReference type="ARBA" id="ARBA00022525"/>
    </source>
</evidence>
<evidence type="ECO:0000256" key="2">
    <source>
        <dbReference type="ARBA" id="ARBA00004442"/>
    </source>
</evidence>
<keyword evidence="4" id="KW-0964">Secreted</keyword>
<dbReference type="PANTHER" id="PTHR11319:SF35">
    <property type="entry name" value="OUTER MEMBRANE PROTEIN PMPC-RELATED"/>
    <property type="match status" value="1"/>
</dbReference>
<name>A0A9D1F109_9BACT</name>
<dbReference type="Pfam" id="PF02415">
    <property type="entry name" value="Chlam_PMP"/>
    <property type="match status" value="1"/>
</dbReference>
<evidence type="ECO:0000313" key="9">
    <source>
        <dbReference type="Proteomes" id="UP000823928"/>
    </source>
</evidence>
<dbReference type="InterPro" id="IPR003368">
    <property type="entry name" value="POMP_repeat"/>
</dbReference>
<comment type="subcellular location">
    <subcellularLocation>
        <location evidence="1">Cell envelope</location>
    </subcellularLocation>
    <subcellularLocation>
        <location evidence="2">Cell outer membrane</location>
    </subcellularLocation>
    <subcellularLocation>
        <location evidence="3">Secreted</location>
    </subcellularLocation>
</comment>
<dbReference type="InterPro" id="IPR006626">
    <property type="entry name" value="PbH1"/>
</dbReference>
<accession>A0A9D1F109</accession>
<sequence length="1018" mass="109309">MHTRKVIYQLVLCFCTILNFNITSFGEVFEADDTSSFMNVLSEANNSPNAEHTININGDIELDSSVSEAISLELAGSTEGEHYNFSLNGNTFTFSGADKHSKISNLDVSSDAANGGINLNNHTLTVENSNFTGKNERNTIGFLNNNSGTLNINSSTFTGNKNVLGGGAIHNSGTSVLEVADTLISKNTGDNGGGIYFNNGTANIRDSELSGNSASRYGGAVYLNNGEFHISDSSLNNNTSATGGGALFVNNGADMVIEHSNFNKNSVSSGSRGGAIYNNGNLTITNGTIFDGNSVLVGSGGAISNWGTMNIDNAVFENNIAKQDGGAIADSGTLNVTNSVFRNNQSSDYIGGAIASSNNLKIDNCLFDNNSSYEFGGALSIMAGNATISNSIFTNNSAQTSWGGGAVINYLSTIDFNGLNIFQDNSSGVNGGAITATTDSVTNINGSAKFIGNTAEGLGGAIFSQGIVNINATNPDDPVVFSGNKDSTGNNAFHLDIYQNEPVGIGTMNLNVSNGAAIILDDNISGVEGTELNIKGTSSYNDHVYLGAANEKLKSNVRTDNISLDFYKEFSGLSNAQISSINTHFNFMNGYVGQSRMNADLSDGGNSLSIDVDPASMTSDYIDFVMNPSEMTQITIRDINVLSDPVQSVTIFDIFNHEIYGTDLALSSELQDQTVYGALKMYKWALTPKLTLIEIDGYNPNIQRYQGATAAAFMNQMLSYDYSLSRTDEIYTNLRAGGLASRKLNSYAYAGTNGMYVDQYFEDGSAFWMRPYVNIESFHLSGAEGTLNNQSYGTMLGLDFPMYVTKNDWKFFPTIYGAYIGSSQQYLDSNIYQNGGYGGFLLSAYKDDFYAGWTINGGGLGVESKYASGKDDYAIITAGTALKAAYNWKIFNRLILQPNFTTAYTFLSPTNLVNFQSVDMNQSQVNGLTIAPSLRITYRNEEGFEPYIFGGCVIPIMSDIKATADSAELEKLTLNAWAQFGAGVRRHVTDRVTCFAETVIRTGGRTGWGFMFNIQIHI</sequence>
<dbReference type="Proteomes" id="UP000823928">
    <property type="component" value="Unassembled WGS sequence"/>
</dbReference>
<dbReference type="SUPFAM" id="SSF103515">
    <property type="entry name" value="Autotransporter"/>
    <property type="match status" value="1"/>
</dbReference>
<proteinExistence type="predicted"/>
<dbReference type="SMART" id="SM00710">
    <property type="entry name" value="PbH1"/>
    <property type="match status" value="8"/>
</dbReference>
<reference evidence="8" key="1">
    <citation type="submission" date="2020-10" db="EMBL/GenBank/DDBJ databases">
        <authorList>
            <person name="Gilroy R."/>
        </authorList>
    </citation>
    <scope>NUCLEOTIDE SEQUENCE</scope>
    <source>
        <strain evidence="8">6276</strain>
    </source>
</reference>
<gene>
    <name evidence="8" type="ORF">IAC10_12975</name>
</gene>
<reference evidence="8" key="2">
    <citation type="journal article" date="2021" name="PeerJ">
        <title>Extensive microbial diversity within the chicken gut microbiome revealed by metagenomics and culture.</title>
        <authorList>
            <person name="Gilroy R."/>
            <person name="Ravi A."/>
            <person name="Getino M."/>
            <person name="Pursley I."/>
            <person name="Horton D.L."/>
            <person name="Alikhan N.F."/>
            <person name="Baker D."/>
            <person name="Gharbi K."/>
            <person name="Hall N."/>
            <person name="Watson M."/>
            <person name="Adriaenssens E.M."/>
            <person name="Foster-Nyarko E."/>
            <person name="Jarju S."/>
            <person name="Secka A."/>
            <person name="Antonio M."/>
            <person name="Oren A."/>
            <person name="Chaudhuri R.R."/>
            <person name="La Ragione R."/>
            <person name="Hildebrand F."/>
            <person name="Pallen M.J."/>
        </authorList>
    </citation>
    <scope>NUCLEOTIDE SEQUENCE</scope>
    <source>
        <strain evidence="8">6276</strain>
    </source>
</reference>
<keyword evidence="7" id="KW-0998">Cell outer membrane</keyword>
<dbReference type="Gene3D" id="2.160.20.20">
    <property type="match status" value="1"/>
</dbReference>
<dbReference type="AlphaFoldDB" id="A0A9D1F109"/>
<dbReference type="GO" id="GO:0005576">
    <property type="term" value="C:extracellular region"/>
    <property type="evidence" value="ECO:0007669"/>
    <property type="project" value="UniProtKB-SubCell"/>
</dbReference>
<dbReference type="SUPFAM" id="SSF51126">
    <property type="entry name" value="Pectin lyase-like"/>
    <property type="match status" value="2"/>
</dbReference>